<evidence type="ECO:0000259" key="1">
    <source>
        <dbReference type="Pfam" id="PF12696"/>
    </source>
</evidence>
<dbReference type="Gene3D" id="3.40.50.300">
    <property type="entry name" value="P-loop containing nucleotide triphosphate hydrolases"/>
    <property type="match status" value="1"/>
</dbReference>
<dbReference type="AlphaFoldDB" id="Q6GUD2"/>
<dbReference type="SUPFAM" id="SSF52540">
    <property type="entry name" value="P-loop containing nucleoside triphosphate hydrolases"/>
    <property type="match status" value="1"/>
</dbReference>
<reference evidence="2" key="1">
    <citation type="submission" date="2004-05" db="EMBL/GenBank/DDBJ databases">
        <title>Identification of Virulence Factors Involved in the Pathogenesis of Edwardsiella ictaluri Using Signature Tagged Mutagenesis.</title>
        <authorList>
            <person name="Thune R.L."/>
            <person name="Fernandez D.H."/>
            <person name="Benoit J.L."/>
            <person name="Kelly-Smith M."/>
            <person name="Rogge M.L."/>
            <person name="Booth N.J."/>
            <person name="Bologna R.A."/>
        </authorList>
    </citation>
    <scope>NUCLEOTIDE SEQUENCE</scope>
</reference>
<proteinExistence type="predicted"/>
<name>Q6GUD2_EDWIC</name>
<dbReference type="InterPro" id="IPR027417">
    <property type="entry name" value="P-loop_NTPase"/>
</dbReference>
<sequence>MSDSRPIFDWEQIIRKKAVVYIGLDALSDSEVASAVGNSMFADLVSVAGHIYKHGIHAGLPGEGESKVPVNLHCDEFNELMGDEFIPLINKGGGAGMQVTAYTQTSSDIEARIGNAAKTAQVQGNFNNLIMLRVRENRTAELLTTQLPQVEIYTKTLVSGHQDTDISAGQDFTSSTQDRVGTVKVPLLEPADVVTLPKGQAFALLEGGQLWKIRMPLPADDADDTLMPQSIAKIAEEMRRNYHSGEAWWNDAPGIVPAGGVRG</sequence>
<accession>Q6GUD2</accession>
<dbReference type="InterPro" id="IPR032689">
    <property type="entry name" value="TraG-D_C"/>
</dbReference>
<evidence type="ECO:0000313" key="2">
    <source>
        <dbReference type="EMBL" id="AAT47194.1"/>
    </source>
</evidence>
<feature type="domain" description="TraD/TraG TraM recognition site" evidence="1">
    <location>
        <begin position="69"/>
        <end position="198"/>
    </location>
</feature>
<protein>
    <recommendedName>
        <fullName evidence="1">TraD/TraG TraM recognition site domain-containing protein</fullName>
    </recommendedName>
</protein>
<dbReference type="CDD" id="cd01127">
    <property type="entry name" value="TrwB_TraG_TraD_VirD4"/>
    <property type="match status" value="1"/>
</dbReference>
<dbReference type="EMBL" id="AY641981">
    <property type="protein sequence ID" value="AAT47194.1"/>
    <property type="molecule type" value="Genomic_DNA"/>
</dbReference>
<dbReference type="Pfam" id="PF12696">
    <property type="entry name" value="TraG-D_C"/>
    <property type="match status" value="1"/>
</dbReference>
<organism evidence="2">
    <name type="scientific">Edwardsiella ictaluri</name>
    <dbReference type="NCBI Taxonomy" id="67780"/>
    <lineage>
        <taxon>Bacteria</taxon>
        <taxon>Pseudomonadati</taxon>
        <taxon>Pseudomonadota</taxon>
        <taxon>Gammaproteobacteria</taxon>
        <taxon>Enterobacterales</taxon>
        <taxon>Hafniaceae</taxon>
        <taxon>Edwardsiella</taxon>
    </lineage>
</organism>